<dbReference type="GO" id="GO:0005829">
    <property type="term" value="C:cytosol"/>
    <property type="evidence" value="ECO:0007669"/>
    <property type="project" value="TreeGrafter"/>
</dbReference>
<dbReference type="GO" id="GO:0016787">
    <property type="term" value="F:hydrolase activity"/>
    <property type="evidence" value="ECO:0007669"/>
    <property type="project" value="UniProtKB-KW"/>
</dbReference>
<feature type="region of interest" description="Disordered" evidence="9">
    <location>
        <begin position="44"/>
        <end position="72"/>
    </location>
</feature>
<dbReference type="InterPro" id="IPR001650">
    <property type="entry name" value="Helicase_C-like"/>
</dbReference>
<evidence type="ECO:0000256" key="5">
    <source>
        <dbReference type="ARBA" id="ARBA00022840"/>
    </source>
</evidence>
<dbReference type="Gene3D" id="3.40.50.300">
    <property type="entry name" value="P-loop containing nucleotide triphosphate hydrolases"/>
    <property type="match status" value="2"/>
</dbReference>
<reference evidence="13" key="1">
    <citation type="submission" date="2015-09" db="EMBL/GenBank/DDBJ databases">
        <authorList>
            <consortium name="Pathogen Informatics"/>
        </authorList>
    </citation>
    <scope>NUCLEOTIDE SEQUENCE [LARGE SCALE GENOMIC DNA]</scope>
    <source>
        <strain evidence="13">Lake Konstanz</strain>
    </source>
</reference>
<dbReference type="PANTHER" id="PTHR47959:SF15">
    <property type="entry name" value="RNA HELICASE"/>
    <property type="match status" value="1"/>
</dbReference>
<dbReference type="GO" id="GO:0030490">
    <property type="term" value="P:maturation of SSU-rRNA"/>
    <property type="evidence" value="ECO:0007669"/>
    <property type="project" value="InterPro"/>
</dbReference>
<comment type="catalytic activity">
    <reaction evidence="8">
        <text>ATP + H2O = ADP + phosphate + H(+)</text>
        <dbReference type="Rhea" id="RHEA:13065"/>
        <dbReference type="ChEBI" id="CHEBI:15377"/>
        <dbReference type="ChEBI" id="CHEBI:15378"/>
        <dbReference type="ChEBI" id="CHEBI:30616"/>
        <dbReference type="ChEBI" id="CHEBI:43474"/>
        <dbReference type="ChEBI" id="CHEBI:456216"/>
        <dbReference type="EC" id="3.6.4.13"/>
    </reaction>
</comment>
<feature type="region of interest" description="Disordered" evidence="9">
    <location>
        <begin position="1"/>
        <end position="22"/>
    </location>
</feature>
<dbReference type="SMART" id="SM00487">
    <property type="entry name" value="DEXDc"/>
    <property type="match status" value="1"/>
</dbReference>
<dbReference type="GO" id="GO:0003723">
    <property type="term" value="F:RNA binding"/>
    <property type="evidence" value="ECO:0007669"/>
    <property type="project" value="UniProtKB-KW"/>
</dbReference>
<name>A0A0S4JSZ9_BODSA</name>
<evidence type="ECO:0000256" key="6">
    <source>
        <dbReference type="ARBA" id="ARBA00022884"/>
    </source>
</evidence>
<feature type="domain" description="Helicase C-terminal" evidence="11">
    <location>
        <begin position="377"/>
        <end position="538"/>
    </location>
</feature>
<dbReference type="Pfam" id="PF00270">
    <property type="entry name" value="DEAD"/>
    <property type="match status" value="1"/>
</dbReference>
<evidence type="ECO:0000313" key="12">
    <source>
        <dbReference type="EMBL" id="CUG93363.1"/>
    </source>
</evidence>
<feature type="compositionally biased region" description="Acidic residues" evidence="9">
    <location>
        <begin position="597"/>
        <end position="607"/>
    </location>
</feature>
<dbReference type="PROSITE" id="PS51194">
    <property type="entry name" value="HELICASE_CTER"/>
    <property type="match status" value="1"/>
</dbReference>
<comment type="similarity">
    <text evidence="7">Belongs to the DEAD box helicase family. DDX52/ROK1 subfamily.</text>
</comment>
<organism evidence="12 13">
    <name type="scientific">Bodo saltans</name>
    <name type="common">Flagellated protozoan</name>
    <dbReference type="NCBI Taxonomy" id="75058"/>
    <lineage>
        <taxon>Eukaryota</taxon>
        <taxon>Discoba</taxon>
        <taxon>Euglenozoa</taxon>
        <taxon>Kinetoplastea</taxon>
        <taxon>Metakinetoplastina</taxon>
        <taxon>Eubodonida</taxon>
        <taxon>Bodonidae</taxon>
        <taxon>Bodo</taxon>
    </lineage>
</organism>
<dbReference type="GO" id="GO:0005524">
    <property type="term" value="F:ATP binding"/>
    <property type="evidence" value="ECO:0007669"/>
    <property type="project" value="UniProtKB-KW"/>
</dbReference>
<dbReference type="EC" id="3.6.4.13" evidence="1"/>
<gene>
    <name evidence="12" type="ORF">BSAL_42500</name>
</gene>
<evidence type="ECO:0000256" key="7">
    <source>
        <dbReference type="ARBA" id="ARBA00024355"/>
    </source>
</evidence>
<feature type="domain" description="Helicase ATP-binding" evidence="10">
    <location>
        <begin position="198"/>
        <end position="365"/>
    </location>
</feature>
<evidence type="ECO:0000256" key="4">
    <source>
        <dbReference type="ARBA" id="ARBA00022806"/>
    </source>
</evidence>
<dbReference type="PROSITE" id="PS51192">
    <property type="entry name" value="HELICASE_ATP_BIND_1"/>
    <property type="match status" value="1"/>
</dbReference>
<keyword evidence="13" id="KW-1185">Reference proteome</keyword>
<dbReference type="CDD" id="cd18787">
    <property type="entry name" value="SF2_C_DEAD"/>
    <property type="match status" value="1"/>
</dbReference>
<dbReference type="Proteomes" id="UP000051952">
    <property type="component" value="Unassembled WGS sequence"/>
</dbReference>
<dbReference type="SUPFAM" id="SSF52540">
    <property type="entry name" value="P-loop containing nucleoside triphosphate hydrolases"/>
    <property type="match status" value="1"/>
</dbReference>
<evidence type="ECO:0000256" key="3">
    <source>
        <dbReference type="ARBA" id="ARBA00022801"/>
    </source>
</evidence>
<dbReference type="EMBL" id="CYKH01002149">
    <property type="protein sequence ID" value="CUG93363.1"/>
    <property type="molecule type" value="Genomic_DNA"/>
</dbReference>
<evidence type="ECO:0000256" key="1">
    <source>
        <dbReference type="ARBA" id="ARBA00012552"/>
    </source>
</evidence>
<keyword evidence="2" id="KW-0547">Nucleotide-binding</keyword>
<protein>
    <recommendedName>
        <fullName evidence="1">RNA helicase</fullName>
        <ecNumber evidence="1">3.6.4.13</ecNumber>
    </recommendedName>
</protein>
<dbReference type="InterPro" id="IPR027417">
    <property type="entry name" value="P-loop_NTPase"/>
</dbReference>
<dbReference type="InterPro" id="IPR044764">
    <property type="entry name" value="DDX52/Rok1_DEADc"/>
</dbReference>
<feature type="region of interest" description="Disordered" evidence="9">
    <location>
        <begin position="567"/>
        <end position="607"/>
    </location>
</feature>
<dbReference type="GO" id="GO:0003724">
    <property type="term" value="F:RNA helicase activity"/>
    <property type="evidence" value="ECO:0007669"/>
    <property type="project" value="UniProtKB-EC"/>
</dbReference>
<dbReference type="PANTHER" id="PTHR47959">
    <property type="entry name" value="ATP-DEPENDENT RNA HELICASE RHLE-RELATED"/>
    <property type="match status" value="1"/>
</dbReference>
<dbReference type="OrthoDB" id="360161at2759"/>
<dbReference type="VEuPathDB" id="TriTrypDB:BSAL_42500"/>
<feature type="compositionally biased region" description="Polar residues" evidence="9">
    <location>
        <begin position="49"/>
        <end position="71"/>
    </location>
</feature>
<feature type="region of interest" description="Disordered" evidence="9">
    <location>
        <begin position="93"/>
        <end position="133"/>
    </location>
</feature>
<keyword evidence="3" id="KW-0378">Hydrolase</keyword>
<evidence type="ECO:0000259" key="10">
    <source>
        <dbReference type="PROSITE" id="PS51192"/>
    </source>
</evidence>
<evidence type="ECO:0000259" key="11">
    <source>
        <dbReference type="PROSITE" id="PS51194"/>
    </source>
</evidence>
<dbReference type="SMART" id="SM00490">
    <property type="entry name" value="HELICc"/>
    <property type="match status" value="1"/>
</dbReference>
<feature type="compositionally biased region" description="Polar residues" evidence="9">
    <location>
        <begin position="114"/>
        <end position="129"/>
    </location>
</feature>
<feature type="compositionally biased region" description="Basic and acidic residues" evidence="9">
    <location>
        <begin position="567"/>
        <end position="587"/>
    </location>
</feature>
<sequence>MDSFRSLSVGLSFDKSVHGDDMKRFLPNKKASASMTSLSAPRDGVAFDTIQNHHAGTSASAPQHQSSSKSVSAIAVPALPSSLQLFKKSNFGDDAADSDAEEDSKATRDAADSVEQQNGPANAPTTLSRHTPIKEMSRKHMINIWRKHALTVKGSDIPAPVEHFSSLVRPPLNVPEHVVNNLFTRAHRVPTPVQMQAIPALIRRRDVLACAPTGSGKTLAFLIPMFALLKQPDPTSVGVRALVISPTMELAVQIEREAFFLLKGGNRWKLVQHGQSTKGKDICVSTPGRLASLIKQKLIDLSMVEILVFDEGDKLWDDRTDFLPVVDTIIAACSNPNKVVALFTATMSERVEANAMSVMHPDPVRIIVQGRTSANKDVEQRLVFCTNELGKVVAVRNFIREGIRPPVLIFVQSIERTKELFDEIKCHGLHVALIHSRMTSDERDEVVLNFRLGKIWVLITTELLSRGIDFKGIGTVINFDIPLTPESYVHRVGRTGRAGKKGLAVTFFTTDDYERLAPIAKIAKESGAPIEDWMLELKVNKKRERELSSKTPLRMIVNTEKRIMVGLQRTDRRLRAAEREKEAEKGKKGSKKRNRDDDDNDEDNEDE</sequence>
<proteinExistence type="inferred from homology"/>
<evidence type="ECO:0000256" key="8">
    <source>
        <dbReference type="ARBA" id="ARBA00047984"/>
    </source>
</evidence>
<keyword evidence="5" id="KW-0067">ATP-binding</keyword>
<dbReference type="OMA" id="EMAHSIM"/>
<evidence type="ECO:0000256" key="2">
    <source>
        <dbReference type="ARBA" id="ARBA00022741"/>
    </source>
</evidence>
<keyword evidence="6" id="KW-0694">RNA-binding</keyword>
<dbReference type="InterPro" id="IPR011545">
    <property type="entry name" value="DEAD/DEAH_box_helicase_dom"/>
</dbReference>
<keyword evidence="4 12" id="KW-0347">Helicase</keyword>
<dbReference type="CDD" id="cd17957">
    <property type="entry name" value="DEADc_DDX52"/>
    <property type="match status" value="1"/>
</dbReference>
<evidence type="ECO:0000256" key="9">
    <source>
        <dbReference type="SAM" id="MobiDB-lite"/>
    </source>
</evidence>
<dbReference type="InterPro" id="IPR050079">
    <property type="entry name" value="DEAD_box_RNA_helicase"/>
</dbReference>
<dbReference type="AlphaFoldDB" id="A0A0S4JSZ9"/>
<dbReference type="InterPro" id="IPR014001">
    <property type="entry name" value="Helicase_ATP-bd"/>
</dbReference>
<dbReference type="Pfam" id="PF00271">
    <property type="entry name" value="Helicase_C"/>
    <property type="match status" value="1"/>
</dbReference>
<accession>A0A0S4JSZ9</accession>
<evidence type="ECO:0000313" key="13">
    <source>
        <dbReference type="Proteomes" id="UP000051952"/>
    </source>
</evidence>